<protein>
    <recommendedName>
        <fullName evidence="3">DUF1878 domain-containing protein</fullName>
    </recommendedName>
</protein>
<proteinExistence type="predicted"/>
<dbReference type="RefSeq" id="WP_053585094.1">
    <property type="nucleotide sequence ID" value="NZ_LGRV01000007.1"/>
</dbReference>
<reference evidence="2" key="1">
    <citation type="submission" date="2015-07" db="EMBL/GenBank/DDBJ databases">
        <title>Fjat-14205 dsm 2895.</title>
        <authorList>
            <person name="Liu B."/>
            <person name="Wang J."/>
            <person name="Zhu Y."/>
            <person name="Liu G."/>
            <person name="Chen Q."/>
            <person name="Chen Z."/>
            <person name="Lan J."/>
            <person name="Che J."/>
            <person name="Ge C."/>
            <person name="Shi H."/>
            <person name="Pan Z."/>
            <person name="Liu X."/>
        </authorList>
    </citation>
    <scope>NUCLEOTIDE SEQUENCE [LARGE SCALE GENOMIC DNA]</scope>
    <source>
        <strain evidence="2">DSM 25560</strain>
    </source>
</reference>
<dbReference type="Gene3D" id="1.10.3750.10">
    <property type="entry name" value="YhaI-like"/>
    <property type="match status" value="1"/>
</dbReference>
<evidence type="ECO:0008006" key="3">
    <source>
        <dbReference type="Google" id="ProtNLM"/>
    </source>
</evidence>
<name>A0ABR5JXJ1_9BACI</name>
<sequence length="140" mass="16922">MNIEEEIRQLKYQIKLLKYMVNDDEFPFFMYALNFEFEETQVKALLKIISAFDYRLKNNYHDYHELNKDDEALKTLLKTYHIDIYEIYKTELPTITEFKHYLNCIFADKEINAKHVISSLKGQSIYKELCDYLLNQLEGL</sequence>
<organism evidence="1 2">
    <name type="scientific">Lysinibacillus contaminans</name>
    <dbReference type="NCBI Taxonomy" id="1293441"/>
    <lineage>
        <taxon>Bacteria</taxon>
        <taxon>Bacillati</taxon>
        <taxon>Bacillota</taxon>
        <taxon>Bacilli</taxon>
        <taxon>Bacillales</taxon>
        <taxon>Bacillaceae</taxon>
        <taxon>Lysinibacillus</taxon>
    </lineage>
</organism>
<accession>A0ABR5JXJ1</accession>
<keyword evidence="2" id="KW-1185">Reference proteome</keyword>
<comment type="caution">
    <text evidence="1">The sequence shown here is derived from an EMBL/GenBank/DDBJ whole genome shotgun (WGS) entry which is preliminary data.</text>
</comment>
<gene>
    <name evidence="1" type="ORF">AEA09_16750</name>
</gene>
<dbReference type="Proteomes" id="UP000050668">
    <property type="component" value="Unassembled WGS sequence"/>
</dbReference>
<evidence type="ECO:0000313" key="1">
    <source>
        <dbReference type="EMBL" id="KOS66399.1"/>
    </source>
</evidence>
<evidence type="ECO:0000313" key="2">
    <source>
        <dbReference type="Proteomes" id="UP000050668"/>
    </source>
</evidence>
<dbReference type="InterPro" id="IPR035945">
    <property type="entry name" value="YhaI-like_sf"/>
</dbReference>
<dbReference type="EMBL" id="LGRV01000007">
    <property type="protein sequence ID" value="KOS66399.1"/>
    <property type="molecule type" value="Genomic_DNA"/>
</dbReference>